<accession>A0A834TIW0</accession>
<dbReference type="AlphaFoldDB" id="A0A834TIW0"/>
<evidence type="ECO:0000313" key="3">
    <source>
        <dbReference type="Proteomes" id="UP000634136"/>
    </source>
</evidence>
<dbReference type="EMBL" id="JAAIUW010000008">
    <property type="protein sequence ID" value="KAF7822077.1"/>
    <property type="molecule type" value="Genomic_DNA"/>
</dbReference>
<organism evidence="2 3">
    <name type="scientific">Senna tora</name>
    <dbReference type="NCBI Taxonomy" id="362788"/>
    <lineage>
        <taxon>Eukaryota</taxon>
        <taxon>Viridiplantae</taxon>
        <taxon>Streptophyta</taxon>
        <taxon>Embryophyta</taxon>
        <taxon>Tracheophyta</taxon>
        <taxon>Spermatophyta</taxon>
        <taxon>Magnoliopsida</taxon>
        <taxon>eudicotyledons</taxon>
        <taxon>Gunneridae</taxon>
        <taxon>Pentapetalae</taxon>
        <taxon>rosids</taxon>
        <taxon>fabids</taxon>
        <taxon>Fabales</taxon>
        <taxon>Fabaceae</taxon>
        <taxon>Caesalpinioideae</taxon>
        <taxon>Cassia clade</taxon>
        <taxon>Senna</taxon>
    </lineage>
</organism>
<evidence type="ECO:0000313" key="2">
    <source>
        <dbReference type="EMBL" id="KAF7822077.1"/>
    </source>
</evidence>
<keyword evidence="3" id="KW-1185">Reference proteome</keyword>
<feature type="region of interest" description="Disordered" evidence="1">
    <location>
        <begin position="1"/>
        <end position="49"/>
    </location>
</feature>
<evidence type="ECO:0000256" key="1">
    <source>
        <dbReference type="SAM" id="MobiDB-lite"/>
    </source>
</evidence>
<reference evidence="2" key="1">
    <citation type="submission" date="2020-09" db="EMBL/GenBank/DDBJ databases">
        <title>Genome-Enabled Discovery of Anthraquinone Biosynthesis in Senna tora.</title>
        <authorList>
            <person name="Kang S.-H."/>
            <person name="Pandey R.P."/>
            <person name="Lee C.-M."/>
            <person name="Sim J.-S."/>
            <person name="Jeong J.-T."/>
            <person name="Choi B.-S."/>
            <person name="Jung M."/>
            <person name="Ginzburg D."/>
            <person name="Zhao K."/>
            <person name="Won S.Y."/>
            <person name="Oh T.-J."/>
            <person name="Yu Y."/>
            <person name="Kim N.-H."/>
            <person name="Lee O.R."/>
            <person name="Lee T.-H."/>
            <person name="Bashyal P."/>
            <person name="Kim T.-S."/>
            <person name="Lee W.-H."/>
            <person name="Kawkins C."/>
            <person name="Kim C.-K."/>
            <person name="Kim J.S."/>
            <person name="Ahn B.O."/>
            <person name="Rhee S.Y."/>
            <person name="Sohng J.K."/>
        </authorList>
    </citation>
    <scope>NUCLEOTIDE SEQUENCE</scope>
    <source>
        <tissue evidence="2">Leaf</tissue>
    </source>
</reference>
<gene>
    <name evidence="2" type="ORF">G2W53_027532</name>
</gene>
<name>A0A834TIW0_9FABA</name>
<proteinExistence type="predicted"/>
<protein>
    <submittedName>
        <fullName evidence="2">Uncharacterized protein</fullName>
    </submittedName>
</protein>
<comment type="caution">
    <text evidence="2">The sequence shown here is derived from an EMBL/GenBank/DDBJ whole genome shotgun (WGS) entry which is preliminary data.</text>
</comment>
<dbReference type="Proteomes" id="UP000634136">
    <property type="component" value="Unassembled WGS sequence"/>
</dbReference>
<sequence>MGRLNPSDVDVASNPMAHGTEAGGAGNAGAGDNSMREEAGGAGNVGAGDNLMREEAGGAGNVGAGDNLMREEDIFFGTTDRADPICSRALSIEAGGAGNVGAGDNLMREGISGDDEAQHNNIVYWWDDGGNEGGGTVVNVEAITREEVPQNVEATPGNNEALRSHAATSRTHSEPLLTYARKRKGGGTVVNVEAITLEEVPQNVEATPGNNEALRSHAATSRTHSEPLLTYARKRKGGGTVVNVEAITLEEVPQNVEATPGNNEALRSHAATSRTHSEPLLTYARKRKGGEVPPNVEEVVAGNNEGGDVVQNVEATASGEVLQNVEVPPGNNEGAGGEVPPNVEEVVAGNNEGCTKSFGFRLLYPNAAMTCTQGTPVKSHSLQEQDLVDRLTSYLCGKHWTSYLAPSRSPAHTGVQNRLFLFVFSNLF</sequence>